<dbReference type="EMBL" id="CAJNNV010025048">
    <property type="protein sequence ID" value="CAE8611811.1"/>
    <property type="molecule type" value="Genomic_DNA"/>
</dbReference>
<evidence type="ECO:0000313" key="3">
    <source>
        <dbReference type="Proteomes" id="UP000654075"/>
    </source>
</evidence>
<accession>A0A813FIP2</accession>
<gene>
    <name evidence="2" type="ORF">PGLA1383_LOCUS29611</name>
</gene>
<feature type="domain" description="Thioester reductase (TE)" evidence="1">
    <location>
        <begin position="2"/>
        <end position="59"/>
    </location>
</feature>
<dbReference type="Proteomes" id="UP000654075">
    <property type="component" value="Unassembled WGS sequence"/>
</dbReference>
<dbReference type="InterPro" id="IPR013120">
    <property type="entry name" value="FAR_NAD-bd"/>
</dbReference>
<evidence type="ECO:0000313" key="2">
    <source>
        <dbReference type="EMBL" id="CAE8611811.1"/>
    </source>
</evidence>
<dbReference type="Pfam" id="PF07993">
    <property type="entry name" value="NAD_binding_4"/>
    <property type="match status" value="1"/>
</dbReference>
<dbReference type="OrthoDB" id="10253115at2759"/>
<evidence type="ECO:0000259" key="1">
    <source>
        <dbReference type="Pfam" id="PF07993"/>
    </source>
</evidence>
<dbReference type="InterPro" id="IPR036291">
    <property type="entry name" value="NAD(P)-bd_dom_sf"/>
</dbReference>
<sequence length="165" mass="17293">MGLPGTIYRPGMLSGSSVTGIGNASFFPDRYIRGCLELGFAASSEAVCDLTPVDYAAGVIVRLMMEGLAPGKTLHVFNPRSPSYSDLAKLLGLPSLPVHEFLAKLGSESSLSPLLPMLSGGLPAASPWGDQNLQQALGADYAPPEVTPELIEAYAKRARALEDCG</sequence>
<keyword evidence="3" id="KW-1185">Reference proteome</keyword>
<proteinExistence type="predicted"/>
<dbReference type="AlphaFoldDB" id="A0A813FIP2"/>
<comment type="caution">
    <text evidence="2">The sequence shown here is derived from an EMBL/GenBank/DDBJ whole genome shotgun (WGS) entry which is preliminary data.</text>
</comment>
<dbReference type="Gene3D" id="3.40.50.720">
    <property type="entry name" value="NAD(P)-binding Rossmann-like Domain"/>
    <property type="match status" value="1"/>
</dbReference>
<dbReference type="SUPFAM" id="SSF51735">
    <property type="entry name" value="NAD(P)-binding Rossmann-fold domains"/>
    <property type="match status" value="1"/>
</dbReference>
<protein>
    <recommendedName>
        <fullName evidence="1">Thioester reductase (TE) domain-containing protein</fullName>
    </recommendedName>
</protein>
<name>A0A813FIP2_POLGL</name>
<reference evidence="2" key="1">
    <citation type="submission" date="2021-02" db="EMBL/GenBank/DDBJ databases">
        <authorList>
            <person name="Dougan E. K."/>
            <person name="Rhodes N."/>
            <person name="Thang M."/>
            <person name="Chan C."/>
        </authorList>
    </citation>
    <scope>NUCLEOTIDE SEQUENCE</scope>
</reference>
<organism evidence="2 3">
    <name type="scientific">Polarella glacialis</name>
    <name type="common">Dinoflagellate</name>
    <dbReference type="NCBI Taxonomy" id="89957"/>
    <lineage>
        <taxon>Eukaryota</taxon>
        <taxon>Sar</taxon>
        <taxon>Alveolata</taxon>
        <taxon>Dinophyceae</taxon>
        <taxon>Suessiales</taxon>
        <taxon>Suessiaceae</taxon>
        <taxon>Polarella</taxon>
    </lineage>
</organism>